<reference evidence="3 4" key="1">
    <citation type="submission" date="2024-04" db="EMBL/GenBank/DDBJ databases">
        <title>Human intestinal bacterial collection.</title>
        <authorList>
            <person name="Pauvert C."/>
            <person name="Hitch T.C.A."/>
            <person name="Clavel T."/>
        </authorList>
    </citation>
    <scope>NUCLEOTIDE SEQUENCE [LARGE SCALE GENOMIC DNA]</scope>
    <source>
        <strain evidence="3 4">CLA-AA-H197</strain>
    </source>
</reference>
<feature type="region of interest" description="Disordered" evidence="1">
    <location>
        <begin position="145"/>
        <end position="170"/>
    </location>
</feature>
<keyword evidence="4" id="KW-1185">Reference proteome</keyword>
<name>A0ABV1IHX1_9ACTN</name>
<accession>A0ABV1IHX1</accession>
<dbReference type="RefSeq" id="WP_349183193.1">
    <property type="nucleotide sequence ID" value="NZ_JBBNGS010000022.1"/>
</dbReference>
<dbReference type="Proteomes" id="UP001478817">
    <property type="component" value="Unassembled WGS sequence"/>
</dbReference>
<dbReference type="InterPro" id="IPR036390">
    <property type="entry name" value="WH_DNA-bd_sf"/>
</dbReference>
<evidence type="ECO:0000259" key="2">
    <source>
        <dbReference type="PROSITE" id="PS50995"/>
    </source>
</evidence>
<proteinExistence type="predicted"/>
<sequence>MEGKPEDFRALAQEVLEEFGALGRRMGSRMQNARRGEHGVIHALACSASPLTPSELATLGHLSSARVANVLRSLEEKGLVTREHSQADRRRVTVSLTEAGRAEDKRHKREFEELASDFLAQLGEKDTQEMLRILRRVNQTIDGNRVARQAADKQDQERKGGQLYENHQAL</sequence>
<dbReference type="InterPro" id="IPR000835">
    <property type="entry name" value="HTH_MarR-typ"/>
</dbReference>
<evidence type="ECO:0000313" key="3">
    <source>
        <dbReference type="EMBL" id="MEQ2638505.1"/>
    </source>
</evidence>
<dbReference type="EMBL" id="JBBNGS010000022">
    <property type="protein sequence ID" value="MEQ2638505.1"/>
    <property type="molecule type" value="Genomic_DNA"/>
</dbReference>
<dbReference type="SMART" id="SM00347">
    <property type="entry name" value="HTH_MARR"/>
    <property type="match status" value="1"/>
</dbReference>
<organism evidence="3 4">
    <name type="scientific">Paratractidigestivibacter faecalis</name>
    <dbReference type="NCBI Taxonomy" id="2292441"/>
    <lineage>
        <taxon>Bacteria</taxon>
        <taxon>Bacillati</taxon>
        <taxon>Actinomycetota</taxon>
        <taxon>Coriobacteriia</taxon>
        <taxon>Coriobacteriales</taxon>
        <taxon>Atopobiaceae</taxon>
        <taxon>Paratractidigestivibacter</taxon>
    </lineage>
</organism>
<feature type="compositionally biased region" description="Basic and acidic residues" evidence="1">
    <location>
        <begin position="150"/>
        <end position="160"/>
    </location>
</feature>
<dbReference type="PRINTS" id="PR00598">
    <property type="entry name" value="HTHMARR"/>
</dbReference>
<dbReference type="PANTHER" id="PTHR33164:SF43">
    <property type="entry name" value="HTH-TYPE TRANSCRIPTIONAL REPRESSOR YETL"/>
    <property type="match status" value="1"/>
</dbReference>
<gene>
    <name evidence="3" type="ORF">AAAT05_09165</name>
</gene>
<feature type="domain" description="HTH marR-type" evidence="2">
    <location>
        <begin position="5"/>
        <end position="139"/>
    </location>
</feature>
<dbReference type="Gene3D" id="1.10.10.10">
    <property type="entry name" value="Winged helix-like DNA-binding domain superfamily/Winged helix DNA-binding domain"/>
    <property type="match status" value="1"/>
</dbReference>
<dbReference type="InterPro" id="IPR036388">
    <property type="entry name" value="WH-like_DNA-bd_sf"/>
</dbReference>
<comment type="caution">
    <text evidence="3">The sequence shown here is derived from an EMBL/GenBank/DDBJ whole genome shotgun (WGS) entry which is preliminary data.</text>
</comment>
<dbReference type="SUPFAM" id="SSF46785">
    <property type="entry name" value="Winged helix' DNA-binding domain"/>
    <property type="match status" value="1"/>
</dbReference>
<dbReference type="PANTHER" id="PTHR33164">
    <property type="entry name" value="TRANSCRIPTIONAL REGULATOR, MARR FAMILY"/>
    <property type="match status" value="1"/>
</dbReference>
<dbReference type="InterPro" id="IPR039422">
    <property type="entry name" value="MarR/SlyA-like"/>
</dbReference>
<dbReference type="PROSITE" id="PS50995">
    <property type="entry name" value="HTH_MARR_2"/>
    <property type="match status" value="1"/>
</dbReference>
<dbReference type="Pfam" id="PF12802">
    <property type="entry name" value="MarR_2"/>
    <property type="match status" value="1"/>
</dbReference>
<evidence type="ECO:0000256" key="1">
    <source>
        <dbReference type="SAM" id="MobiDB-lite"/>
    </source>
</evidence>
<evidence type="ECO:0000313" key="4">
    <source>
        <dbReference type="Proteomes" id="UP001478817"/>
    </source>
</evidence>
<protein>
    <submittedName>
        <fullName evidence="3">MarR family transcriptional regulator</fullName>
    </submittedName>
</protein>